<dbReference type="Pfam" id="PF09357">
    <property type="entry name" value="RteC"/>
    <property type="match status" value="1"/>
</dbReference>
<dbReference type="KEGG" id="mut:GVT53_05135"/>
<sequence length="277" mass="32624">MPYNEILSRFSKELKRIRHTASDILGEAVNGLALCNQTLEELKQVVEKEGFANRDMEIQFFKYLKIIPMKYLVYYTEVRFCELRDPQSGDSHRLEFLQGQLDKVNVFLGKHIEFLIYIDQDYQHFDKHFFTRKHRNRFPWIKGQPYFKDRSFNTSHDEILARIRGYGLYANYLRGKKEGSVPKTEQDTEDNLKWTGSYAGFVELVYGIQEMGVIDGGREDTKKIIEILGNFLDVPRGNHTRTYNELKSRKGSRVKFLEEMVYRLLTKMEDEDGVDSG</sequence>
<proteinExistence type="predicted"/>
<gene>
    <name evidence="1" type="ORF">GVT53_05135</name>
</gene>
<organism evidence="1 2">
    <name type="scientific">Flagellimonas oceani</name>
    <dbReference type="NCBI Taxonomy" id="2698672"/>
    <lineage>
        <taxon>Bacteria</taxon>
        <taxon>Pseudomonadati</taxon>
        <taxon>Bacteroidota</taxon>
        <taxon>Flavobacteriia</taxon>
        <taxon>Flavobacteriales</taxon>
        <taxon>Flavobacteriaceae</taxon>
        <taxon>Flagellimonas</taxon>
    </lineage>
</organism>
<accession>A0A6G7J0A3</accession>
<dbReference type="RefSeq" id="WP_166247741.1">
    <property type="nucleotide sequence ID" value="NZ_JAHZSW010000024.1"/>
</dbReference>
<dbReference type="AlphaFoldDB" id="A0A6G7J0A3"/>
<protein>
    <recommendedName>
        <fullName evidence="3">RteC protein</fullName>
    </recommendedName>
</protein>
<evidence type="ECO:0008006" key="3">
    <source>
        <dbReference type="Google" id="ProtNLM"/>
    </source>
</evidence>
<keyword evidence="2" id="KW-1185">Reference proteome</keyword>
<dbReference type="InterPro" id="IPR018534">
    <property type="entry name" value="Tet_reg_excision_RteC"/>
</dbReference>
<reference evidence="1 2" key="1">
    <citation type="submission" date="2020-02" db="EMBL/GenBank/DDBJ databases">
        <title>Complete genome of Muricauda sp. 501str8.</title>
        <authorList>
            <person name="Dong B."/>
            <person name="Zhu S."/>
            <person name="Yang J."/>
            <person name="Chen J."/>
        </authorList>
    </citation>
    <scope>NUCLEOTIDE SEQUENCE [LARGE SCALE GENOMIC DNA]</scope>
    <source>
        <strain evidence="1 2">501str8</strain>
    </source>
</reference>
<dbReference type="EMBL" id="CP049616">
    <property type="protein sequence ID" value="QII44080.1"/>
    <property type="molecule type" value="Genomic_DNA"/>
</dbReference>
<evidence type="ECO:0000313" key="2">
    <source>
        <dbReference type="Proteomes" id="UP000502928"/>
    </source>
</evidence>
<name>A0A6G7J0A3_9FLAO</name>
<evidence type="ECO:0000313" key="1">
    <source>
        <dbReference type="EMBL" id="QII44080.1"/>
    </source>
</evidence>
<dbReference type="Proteomes" id="UP000502928">
    <property type="component" value="Chromosome"/>
</dbReference>